<dbReference type="GO" id="GO:0000030">
    <property type="term" value="F:mannosyltransferase activity"/>
    <property type="evidence" value="ECO:0007669"/>
    <property type="project" value="TreeGrafter"/>
</dbReference>
<dbReference type="EMBL" id="FNRI01000012">
    <property type="protein sequence ID" value="SEB00056.1"/>
    <property type="molecule type" value="Genomic_DNA"/>
</dbReference>
<keyword evidence="3" id="KW-1185">Reference proteome</keyword>
<dbReference type="Pfam" id="PF04488">
    <property type="entry name" value="Gly_transf_sug"/>
    <property type="match status" value="1"/>
</dbReference>
<dbReference type="SUPFAM" id="SSF53448">
    <property type="entry name" value="Nucleotide-diphospho-sugar transferases"/>
    <property type="match status" value="1"/>
</dbReference>
<dbReference type="InterPro" id="IPR029044">
    <property type="entry name" value="Nucleotide-diphossugar_trans"/>
</dbReference>
<keyword evidence="1 2" id="KW-0808">Transferase</keyword>
<accession>A0A1H4FRV6</accession>
<name>A0A1H4FRV6_9BACT</name>
<sequence length="252" mass="29219">MDANSCIPKIIHYCWFGGKPFPSEIQSCIDTWSRVMPDYRIKCWDENSLDLQSIAFTREALAEKKWSLVSDYVRLYALYTEGGIYFDTDVIVYKGFDRFLEHDFFSAVEYHADFFETQGKYQLDSDGRPFDSRTYVAGMGLLVALMGAKKGNPFVKELLDFFGSIHFIQPDGTLFMDVIHPAIAAKHLEGYGFVYKNELQRLPGNIVIYPSSVFASSRQTHTPENYAVHCVTGSWRDTRLQRIVRRVRHWFR</sequence>
<gene>
    <name evidence="2" type="ORF">SAMN05444145_11256</name>
</gene>
<dbReference type="GO" id="GO:0051999">
    <property type="term" value="P:mannosyl-inositol phosphorylceramide biosynthetic process"/>
    <property type="evidence" value="ECO:0007669"/>
    <property type="project" value="TreeGrafter"/>
</dbReference>
<dbReference type="STRING" id="1033731.SAMN05444145_11256"/>
<dbReference type="RefSeq" id="WP_010266312.1">
    <property type="nucleotide sequence ID" value="NZ_CAEG01000019.1"/>
</dbReference>
<evidence type="ECO:0000313" key="3">
    <source>
        <dbReference type="Proteomes" id="UP000183253"/>
    </source>
</evidence>
<dbReference type="InterPro" id="IPR007577">
    <property type="entry name" value="GlycoTrfase_DXD_sugar-bd_CS"/>
</dbReference>
<proteinExistence type="predicted"/>
<evidence type="ECO:0000256" key="1">
    <source>
        <dbReference type="ARBA" id="ARBA00022679"/>
    </source>
</evidence>
<dbReference type="InterPro" id="IPR051706">
    <property type="entry name" value="Glycosyltransferase_domain"/>
</dbReference>
<reference evidence="2 3" key="1">
    <citation type="submission" date="2016-10" db="EMBL/GenBank/DDBJ databases">
        <authorList>
            <person name="de Groot N.N."/>
        </authorList>
    </citation>
    <scope>NUCLEOTIDE SEQUENCE [LARGE SCALE GENOMIC DNA]</scope>
    <source>
        <strain evidence="2 3">DSM 25383</strain>
    </source>
</reference>
<dbReference type="AlphaFoldDB" id="A0A1H4FRV6"/>
<dbReference type="Proteomes" id="UP000183253">
    <property type="component" value="Unassembled WGS sequence"/>
</dbReference>
<dbReference type="OrthoDB" id="9802987at2"/>
<dbReference type="PANTHER" id="PTHR32385">
    <property type="entry name" value="MANNOSYL PHOSPHORYLINOSITOL CERAMIDE SYNTHASE"/>
    <property type="match status" value="1"/>
</dbReference>
<evidence type="ECO:0000313" key="2">
    <source>
        <dbReference type="EMBL" id="SEB00056.1"/>
    </source>
</evidence>
<dbReference type="GO" id="GO:0016020">
    <property type="term" value="C:membrane"/>
    <property type="evidence" value="ECO:0007669"/>
    <property type="project" value="GOC"/>
</dbReference>
<organism evidence="2 3">
    <name type="scientific">Alistipes timonensis JC136</name>
    <dbReference type="NCBI Taxonomy" id="1033731"/>
    <lineage>
        <taxon>Bacteria</taxon>
        <taxon>Pseudomonadati</taxon>
        <taxon>Bacteroidota</taxon>
        <taxon>Bacteroidia</taxon>
        <taxon>Bacteroidales</taxon>
        <taxon>Rikenellaceae</taxon>
        <taxon>Alistipes</taxon>
    </lineage>
</organism>
<dbReference type="PANTHER" id="PTHR32385:SF15">
    <property type="entry name" value="INOSITOL PHOSPHOCERAMIDE MANNOSYLTRANSFERASE 1"/>
    <property type="match status" value="1"/>
</dbReference>
<dbReference type="Gene3D" id="3.90.550.20">
    <property type="match status" value="1"/>
</dbReference>
<protein>
    <submittedName>
        <fullName evidence="2">Glycosyltransferase sugar-binding region containing DXD motif-containing protein</fullName>
    </submittedName>
</protein>